<protein>
    <submittedName>
        <fullName evidence="3">GNAT family protein</fullName>
    </submittedName>
</protein>
<name>A0ABN2S4N4_9MICO</name>
<keyword evidence="4" id="KW-1185">Reference proteome</keyword>
<sequence length="225" mass="25601">MRNGQSPGARAPWQAGPVTSDEPIGESRGILLRHFTVDDLADYRMWLQPDQEWHRWNGPYGPPRGTAEVDAGIERLRARIEDGSLRVAPIERAVVAVADDPQRLVGMVSWHWEAEESDWRRMGVSVFDPHLRGHGTGTEALRIWTDYLFEHTGVVRLDFSTWSGNTRMLGVGHRLGFVEEARFREAREVRGERYDSVVMGVLRREWLAQREQSTLKAAKGSASEQ</sequence>
<evidence type="ECO:0000313" key="3">
    <source>
        <dbReference type="EMBL" id="GAA1980328.1"/>
    </source>
</evidence>
<evidence type="ECO:0000313" key="4">
    <source>
        <dbReference type="Proteomes" id="UP001500326"/>
    </source>
</evidence>
<feature type="domain" description="N-acetyltransferase" evidence="2">
    <location>
        <begin position="30"/>
        <end position="204"/>
    </location>
</feature>
<dbReference type="PROSITE" id="PS51186">
    <property type="entry name" value="GNAT"/>
    <property type="match status" value="1"/>
</dbReference>
<dbReference type="Proteomes" id="UP001500326">
    <property type="component" value="Unassembled WGS sequence"/>
</dbReference>
<proteinExistence type="predicted"/>
<accession>A0ABN2S4N4</accession>
<dbReference type="Pfam" id="PF13302">
    <property type="entry name" value="Acetyltransf_3"/>
    <property type="match status" value="1"/>
</dbReference>
<dbReference type="EMBL" id="BAAAOH010000001">
    <property type="protein sequence ID" value="GAA1980328.1"/>
    <property type="molecule type" value="Genomic_DNA"/>
</dbReference>
<comment type="caution">
    <text evidence="3">The sequence shown here is derived from an EMBL/GenBank/DDBJ whole genome shotgun (WGS) entry which is preliminary data.</text>
</comment>
<dbReference type="SUPFAM" id="SSF55729">
    <property type="entry name" value="Acyl-CoA N-acyltransferases (Nat)"/>
    <property type="match status" value="1"/>
</dbReference>
<dbReference type="Gene3D" id="3.40.630.30">
    <property type="match status" value="1"/>
</dbReference>
<reference evidence="3 4" key="1">
    <citation type="journal article" date="2019" name="Int. J. Syst. Evol. Microbiol.">
        <title>The Global Catalogue of Microorganisms (GCM) 10K type strain sequencing project: providing services to taxonomists for standard genome sequencing and annotation.</title>
        <authorList>
            <consortium name="The Broad Institute Genomics Platform"/>
            <consortium name="The Broad Institute Genome Sequencing Center for Infectious Disease"/>
            <person name="Wu L."/>
            <person name="Ma J."/>
        </authorList>
    </citation>
    <scope>NUCLEOTIDE SEQUENCE [LARGE SCALE GENOMIC DNA]</scope>
    <source>
        <strain evidence="3 4">JCM 14902</strain>
    </source>
</reference>
<dbReference type="PANTHER" id="PTHR43415:SF4">
    <property type="entry name" value="N-ACETYLTRANSFERASE DOMAIN-CONTAINING PROTEIN"/>
    <property type="match status" value="1"/>
</dbReference>
<dbReference type="InterPro" id="IPR016181">
    <property type="entry name" value="Acyl_CoA_acyltransferase"/>
</dbReference>
<feature type="region of interest" description="Disordered" evidence="1">
    <location>
        <begin position="1"/>
        <end position="24"/>
    </location>
</feature>
<dbReference type="PANTHER" id="PTHR43415">
    <property type="entry name" value="SPERMIDINE N(1)-ACETYLTRANSFERASE"/>
    <property type="match status" value="1"/>
</dbReference>
<organism evidence="3 4">
    <name type="scientific">Microbacterium pumilum</name>
    <dbReference type="NCBI Taxonomy" id="344165"/>
    <lineage>
        <taxon>Bacteria</taxon>
        <taxon>Bacillati</taxon>
        <taxon>Actinomycetota</taxon>
        <taxon>Actinomycetes</taxon>
        <taxon>Micrococcales</taxon>
        <taxon>Microbacteriaceae</taxon>
        <taxon>Microbacterium</taxon>
    </lineage>
</organism>
<evidence type="ECO:0000259" key="2">
    <source>
        <dbReference type="PROSITE" id="PS51186"/>
    </source>
</evidence>
<gene>
    <name evidence="3" type="ORF">GCM10009777_12210</name>
</gene>
<evidence type="ECO:0000256" key="1">
    <source>
        <dbReference type="SAM" id="MobiDB-lite"/>
    </source>
</evidence>
<dbReference type="InterPro" id="IPR000182">
    <property type="entry name" value="GNAT_dom"/>
</dbReference>